<organism evidence="1 2">
    <name type="scientific">Phytohabitans flavus</name>
    <dbReference type="NCBI Taxonomy" id="1076124"/>
    <lineage>
        <taxon>Bacteria</taxon>
        <taxon>Bacillati</taxon>
        <taxon>Actinomycetota</taxon>
        <taxon>Actinomycetes</taxon>
        <taxon>Micromonosporales</taxon>
        <taxon>Micromonosporaceae</taxon>
    </lineage>
</organism>
<name>A0A6F8Y448_9ACTN</name>
<dbReference type="AlphaFoldDB" id="A0A6F8Y448"/>
<gene>
    <name evidence="1" type="ORF">Pflav_072850</name>
</gene>
<protein>
    <submittedName>
        <fullName evidence="1">Uncharacterized protein</fullName>
    </submittedName>
</protein>
<accession>A0A6F8Y448</accession>
<proteinExistence type="predicted"/>
<dbReference type="RefSeq" id="WP_173040905.1">
    <property type="nucleotide sequence ID" value="NZ_AP022870.1"/>
</dbReference>
<reference evidence="1 2" key="1">
    <citation type="submission" date="2020-03" db="EMBL/GenBank/DDBJ databases">
        <title>Whole genome shotgun sequence of Phytohabitans flavus NBRC 107702.</title>
        <authorList>
            <person name="Komaki H."/>
            <person name="Tamura T."/>
        </authorList>
    </citation>
    <scope>NUCLEOTIDE SEQUENCE [LARGE SCALE GENOMIC DNA]</scope>
    <source>
        <strain evidence="1 2">NBRC 107702</strain>
    </source>
</reference>
<sequence>MPAGAPFRWRDILDGAGTWKCGAAADDTDTWNRIDAARTAAGLWLRGADAAPEYLWTPARELVGQALTFLRTLPVKAQVARVAAMRDAALDCRPDLYDILTSP</sequence>
<dbReference type="Proteomes" id="UP000502508">
    <property type="component" value="Chromosome"/>
</dbReference>
<dbReference type="KEGG" id="pfla:Pflav_072850"/>
<evidence type="ECO:0000313" key="2">
    <source>
        <dbReference type="Proteomes" id="UP000502508"/>
    </source>
</evidence>
<reference evidence="1 2" key="2">
    <citation type="submission" date="2020-03" db="EMBL/GenBank/DDBJ databases">
        <authorList>
            <person name="Ichikawa N."/>
            <person name="Kimura A."/>
            <person name="Kitahashi Y."/>
            <person name="Uohara A."/>
        </authorList>
    </citation>
    <scope>NUCLEOTIDE SEQUENCE [LARGE SCALE GENOMIC DNA]</scope>
    <source>
        <strain evidence="1 2">NBRC 107702</strain>
    </source>
</reference>
<keyword evidence="2" id="KW-1185">Reference proteome</keyword>
<dbReference type="EMBL" id="AP022870">
    <property type="protein sequence ID" value="BCB80875.1"/>
    <property type="molecule type" value="Genomic_DNA"/>
</dbReference>
<evidence type="ECO:0000313" key="1">
    <source>
        <dbReference type="EMBL" id="BCB80875.1"/>
    </source>
</evidence>